<dbReference type="InterPro" id="IPR050176">
    <property type="entry name" value="LTTR"/>
</dbReference>
<name>A0A3A3FN08_9BURK</name>
<evidence type="ECO:0000256" key="2">
    <source>
        <dbReference type="ARBA" id="ARBA00023015"/>
    </source>
</evidence>
<dbReference type="NCBIfam" id="NF002964">
    <property type="entry name" value="PRK03635.1"/>
    <property type="match status" value="1"/>
</dbReference>
<sequence>MKLDIRQSEAVLAVIESGSFEQAAIVLHLTPSAVSQRVRALETTLGAPLVVRTRPCRATPAGQRLLQYLRRVQSLEQDLQAELADSEAAPLSVAIAVNADTLDSWLLPALAPFLLRERMLLDLSVDDQDHTYTLLEAGLALGCISTEALPMRGCNAEMLGKMRYRCMASPDFRAQWFAKGMTRAAVRQAPVIVFNRKDRLQADFLLKHYGLTDGAYPCHYVPASEAYMQAIALGLGWGMVPELQMGALQRQGALVDIAPQRPTDVALYWHSWKVQSPRMERLSKALTMAARKLLG</sequence>
<dbReference type="PROSITE" id="PS50931">
    <property type="entry name" value="HTH_LYSR"/>
    <property type="match status" value="1"/>
</dbReference>
<dbReference type="Pfam" id="PF00126">
    <property type="entry name" value="HTH_1"/>
    <property type="match status" value="1"/>
</dbReference>
<dbReference type="PANTHER" id="PTHR30579:SF2">
    <property type="entry name" value="HTH-TYPE TRANSCRIPTIONAL REGULATOR ARGP"/>
    <property type="match status" value="1"/>
</dbReference>
<dbReference type="InterPro" id="IPR036388">
    <property type="entry name" value="WH-like_DNA-bd_sf"/>
</dbReference>
<dbReference type="SUPFAM" id="SSF53850">
    <property type="entry name" value="Periplasmic binding protein-like II"/>
    <property type="match status" value="1"/>
</dbReference>
<evidence type="ECO:0000256" key="4">
    <source>
        <dbReference type="ARBA" id="ARBA00023163"/>
    </source>
</evidence>
<feature type="domain" description="HTH lysR-type" evidence="5">
    <location>
        <begin position="3"/>
        <end position="59"/>
    </location>
</feature>
<evidence type="ECO:0000313" key="6">
    <source>
        <dbReference type="EMBL" id="RJF97386.1"/>
    </source>
</evidence>
<dbReference type="InterPro" id="IPR000847">
    <property type="entry name" value="LysR_HTH_N"/>
</dbReference>
<dbReference type="InterPro" id="IPR017685">
    <property type="entry name" value="ArgP"/>
</dbReference>
<dbReference type="GO" id="GO:0003677">
    <property type="term" value="F:DNA binding"/>
    <property type="evidence" value="ECO:0007669"/>
    <property type="project" value="UniProtKB-KW"/>
</dbReference>
<reference evidence="7" key="1">
    <citation type="submission" date="2018-09" db="EMBL/GenBank/DDBJ databases">
        <authorList>
            <person name="Zhu H."/>
        </authorList>
    </citation>
    <scope>NUCLEOTIDE SEQUENCE [LARGE SCALE GENOMIC DNA]</scope>
    <source>
        <strain evidence="7">K1R23-30</strain>
    </source>
</reference>
<evidence type="ECO:0000256" key="3">
    <source>
        <dbReference type="ARBA" id="ARBA00023125"/>
    </source>
</evidence>
<dbReference type="NCBIfam" id="TIGR03298">
    <property type="entry name" value="argP"/>
    <property type="match status" value="1"/>
</dbReference>
<dbReference type="Pfam" id="PF03466">
    <property type="entry name" value="LysR_substrate"/>
    <property type="match status" value="1"/>
</dbReference>
<keyword evidence="2" id="KW-0805">Transcription regulation</keyword>
<comment type="caution">
    <text evidence="6">The sequence shown here is derived from an EMBL/GenBank/DDBJ whole genome shotgun (WGS) entry which is preliminary data.</text>
</comment>
<gene>
    <name evidence="6" type="ORF">D3871_01700</name>
</gene>
<dbReference type="AlphaFoldDB" id="A0A3A3FN08"/>
<proteinExistence type="inferred from homology"/>
<keyword evidence="3 6" id="KW-0238">DNA-binding</keyword>
<dbReference type="OrthoDB" id="3252676at2"/>
<dbReference type="GO" id="GO:0003700">
    <property type="term" value="F:DNA-binding transcription factor activity"/>
    <property type="evidence" value="ECO:0007669"/>
    <property type="project" value="InterPro"/>
</dbReference>
<keyword evidence="4" id="KW-0804">Transcription</keyword>
<accession>A0A3A3FN08</accession>
<evidence type="ECO:0000313" key="7">
    <source>
        <dbReference type="Proteomes" id="UP000265955"/>
    </source>
</evidence>
<dbReference type="Gene3D" id="1.10.10.10">
    <property type="entry name" value="Winged helix-like DNA-binding domain superfamily/Winged helix DNA-binding domain"/>
    <property type="match status" value="1"/>
</dbReference>
<keyword evidence="7" id="KW-1185">Reference proteome</keyword>
<dbReference type="InterPro" id="IPR005119">
    <property type="entry name" value="LysR_subst-bd"/>
</dbReference>
<dbReference type="Gene3D" id="3.40.190.290">
    <property type="match status" value="1"/>
</dbReference>
<dbReference type="NCBIfam" id="NF009888">
    <property type="entry name" value="PRK13348.1"/>
    <property type="match status" value="1"/>
</dbReference>
<protein>
    <submittedName>
        <fullName evidence="6">ArgP/LysG family DNA-binding transcriptional regulator</fullName>
    </submittedName>
</protein>
<dbReference type="Proteomes" id="UP000265955">
    <property type="component" value="Unassembled WGS sequence"/>
</dbReference>
<organism evidence="6 7">
    <name type="scientific">Noviherbaspirillum saxi</name>
    <dbReference type="NCBI Taxonomy" id="2320863"/>
    <lineage>
        <taxon>Bacteria</taxon>
        <taxon>Pseudomonadati</taxon>
        <taxon>Pseudomonadota</taxon>
        <taxon>Betaproteobacteria</taxon>
        <taxon>Burkholderiales</taxon>
        <taxon>Oxalobacteraceae</taxon>
        <taxon>Noviherbaspirillum</taxon>
    </lineage>
</organism>
<dbReference type="PANTHER" id="PTHR30579">
    <property type="entry name" value="TRANSCRIPTIONAL REGULATOR"/>
    <property type="match status" value="1"/>
</dbReference>
<comment type="similarity">
    <text evidence="1">Belongs to the LysR transcriptional regulatory family.</text>
</comment>
<evidence type="ECO:0000256" key="1">
    <source>
        <dbReference type="ARBA" id="ARBA00009437"/>
    </source>
</evidence>
<dbReference type="SUPFAM" id="SSF46785">
    <property type="entry name" value="Winged helix' DNA-binding domain"/>
    <property type="match status" value="1"/>
</dbReference>
<dbReference type="InterPro" id="IPR036390">
    <property type="entry name" value="WH_DNA-bd_sf"/>
</dbReference>
<dbReference type="EMBL" id="QYUO01000001">
    <property type="protein sequence ID" value="RJF97386.1"/>
    <property type="molecule type" value="Genomic_DNA"/>
</dbReference>
<evidence type="ECO:0000259" key="5">
    <source>
        <dbReference type="PROSITE" id="PS50931"/>
    </source>
</evidence>